<sequence>MRVKEKGLTFAPEADRRTLIRRLTFDLTGLPPPRKTSTHS</sequence>
<name>A0A225DFP5_9BACT</name>
<feature type="domain" description="DUF1549" evidence="1">
    <location>
        <begin position="2"/>
        <end position="35"/>
    </location>
</feature>
<dbReference type="AlphaFoldDB" id="A0A225DFP5"/>
<proteinExistence type="predicted"/>
<protein>
    <recommendedName>
        <fullName evidence="1">DUF1549 domain-containing protein</fullName>
    </recommendedName>
</protein>
<dbReference type="InterPro" id="IPR011444">
    <property type="entry name" value="DUF1549"/>
</dbReference>
<accession>A0A225DFP5</accession>
<reference evidence="3" key="1">
    <citation type="submission" date="2017-06" db="EMBL/GenBank/DDBJ databases">
        <title>Genome analysis of Fimbriiglobus ruber SP5, the first member of the order Planctomycetales with confirmed chitinolytic capability.</title>
        <authorList>
            <person name="Ravin N.V."/>
            <person name="Rakitin A.L."/>
            <person name="Ivanova A.A."/>
            <person name="Beletsky A.V."/>
            <person name="Kulichevskaya I.S."/>
            <person name="Mardanov A.V."/>
            <person name="Dedysh S.N."/>
        </authorList>
    </citation>
    <scope>NUCLEOTIDE SEQUENCE [LARGE SCALE GENOMIC DNA]</scope>
    <source>
        <strain evidence="3">SP5</strain>
    </source>
</reference>
<comment type="caution">
    <text evidence="2">The sequence shown here is derived from an EMBL/GenBank/DDBJ whole genome shotgun (WGS) entry which is preliminary data.</text>
</comment>
<evidence type="ECO:0000259" key="1">
    <source>
        <dbReference type="Pfam" id="PF07583"/>
    </source>
</evidence>
<dbReference type="EMBL" id="NIDE01000017">
    <property type="protein sequence ID" value="OWK35979.1"/>
    <property type="molecule type" value="Genomic_DNA"/>
</dbReference>
<organism evidence="2 3">
    <name type="scientific">Fimbriiglobus ruber</name>
    <dbReference type="NCBI Taxonomy" id="1908690"/>
    <lineage>
        <taxon>Bacteria</taxon>
        <taxon>Pseudomonadati</taxon>
        <taxon>Planctomycetota</taxon>
        <taxon>Planctomycetia</taxon>
        <taxon>Gemmatales</taxon>
        <taxon>Gemmataceae</taxon>
        <taxon>Fimbriiglobus</taxon>
    </lineage>
</organism>
<dbReference type="Proteomes" id="UP000214646">
    <property type="component" value="Unassembled WGS sequence"/>
</dbReference>
<gene>
    <name evidence="2" type="ORF">FRUB_08542</name>
</gene>
<evidence type="ECO:0000313" key="3">
    <source>
        <dbReference type="Proteomes" id="UP000214646"/>
    </source>
</evidence>
<dbReference type="Pfam" id="PF07583">
    <property type="entry name" value="PSCyt2"/>
    <property type="match status" value="1"/>
</dbReference>
<keyword evidence="3" id="KW-1185">Reference proteome</keyword>
<evidence type="ECO:0000313" key="2">
    <source>
        <dbReference type="EMBL" id="OWK35979.1"/>
    </source>
</evidence>